<dbReference type="Proteomes" id="UP000499080">
    <property type="component" value="Unassembled WGS sequence"/>
</dbReference>
<sequence>MSRGMSGYNAMALITRCSIAGSTEYCKQHADEQLKSICVVTVDIGREGRSMAATFARSSPLDFFSMGALGNWCIETWLTHRGFAQYIPLTAAMNRVMIGEDLQKFSESRGKNHCNRCRLPREST</sequence>
<evidence type="ECO:0000313" key="2">
    <source>
        <dbReference type="Proteomes" id="UP000499080"/>
    </source>
</evidence>
<comment type="caution">
    <text evidence="1">The sequence shown here is derived from an EMBL/GenBank/DDBJ whole genome shotgun (WGS) entry which is preliminary data.</text>
</comment>
<organism evidence="1 2">
    <name type="scientific">Araneus ventricosus</name>
    <name type="common">Orbweaver spider</name>
    <name type="synonym">Epeira ventricosa</name>
    <dbReference type="NCBI Taxonomy" id="182803"/>
    <lineage>
        <taxon>Eukaryota</taxon>
        <taxon>Metazoa</taxon>
        <taxon>Ecdysozoa</taxon>
        <taxon>Arthropoda</taxon>
        <taxon>Chelicerata</taxon>
        <taxon>Arachnida</taxon>
        <taxon>Araneae</taxon>
        <taxon>Araneomorphae</taxon>
        <taxon>Entelegynae</taxon>
        <taxon>Araneoidea</taxon>
        <taxon>Araneidae</taxon>
        <taxon>Araneus</taxon>
    </lineage>
</organism>
<evidence type="ECO:0000313" key="1">
    <source>
        <dbReference type="EMBL" id="GBM86262.1"/>
    </source>
</evidence>
<gene>
    <name evidence="1" type="ORF">AVEN_264512_1</name>
</gene>
<accession>A0A4Y2JAK3</accession>
<protein>
    <submittedName>
        <fullName evidence="1">Uncharacterized protein</fullName>
    </submittedName>
</protein>
<dbReference type="EMBL" id="BGPR01003297">
    <property type="protein sequence ID" value="GBM86262.1"/>
    <property type="molecule type" value="Genomic_DNA"/>
</dbReference>
<keyword evidence="2" id="KW-1185">Reference proteome</keyword>
<name>A0A4Y2JAK3_ARAVE</name>
<dbReference type="AlphaFoldDB" id="A0A4Y2JAK3"/>
<reference evidence="1 2" key="1">
    <citation type="journal article" date="2019" name="Sci. Rep.">
        <title>Orb-weaving spider Araneus ventricosus genome elucidates the spidroin gene catalogue.</title>
        <authorList>
            <person name="Kono N."/>
            <person name="Nakamura H."/>
            <person name="Ohtoshi R."/>
            <person name="Moran D.A.P."/>
            <person name="Shinohara A."/>
            <person name="Yoshida Y."/>
            <person name="Fujiwara M."/>
            <person name="Mori M."/>
            <person name="Tomita M."/>
            <person name="Arakawa K."/>
        </authorList>
    </citation>
    <scope>NUCLEOTIDE SEQUENCE [LARGE SCALE GENOMIC DNA]</scope>
</reference>
<proteinExistence type="predicted"/>